<dbReference type="AlphaFoldDB" id="A0AAW0MF89"/>
<feature type="region of interest" description="Disordered" evidence="1">
    <location>
        <begin position="98"/>
        <end position="123"/>
    </location>
</feature>
<gene>
    <name evidence="2" type="ORF">WMY93_031824</name>
</gene>
<feature type="compositionally biased region" description="Basic and acidic residues" evidence="1">
    <location>
        <begin position="99"/>
        <end position="110"/>
    </location>
</feature>
<dbReference type="Proteomes" id="UP001460270">
    <property type="component" value="Unassembled WGS sequence"/>
</dbReference>
<reference evidence="3" key="1">
    <citation type="submission" date="2024-04" db="EMBL/GenBank/DDBJ databases">
        <title>Salinicola lusitanus LLJ914,a marine bacterium isolated from the Okinawa Trough.</title>
        <authorList>
            <person name="Li J."/>
        </authorList>
    </citation>
    <scope>NUCLEOTIDE SEQUENCE [LARGE SCALE GENOMIC DNA]</scope>
</reference>
<sequence length="155" mass="16886">METAAAGSERLPGSERPPAGSELQPPPAVSPGDTQGSTPGTRTLRTPRTRGQQRHKARTDPGASSTRAGRRGSSSSRGGAFLCPQLYKTPDCVRLSSLEQREEPRRRSDNRVVLSDSENEEPITRRIRHISAFIRKTTTALSRYESGYSPGLDLV</sequence>
<accession>A0AAW0MF89</accession>
<comment type="caution">
    <text evidence="2">The sequence shown here is derived from an EMBL/GenBank/DDBJ whole genome shotgun (WGS) entry which is preliminary data.</text>
</comment>
<evidence type="ECO:0000313" key="2">
    <source>
        <dbReference type="EMBL" id="KAK7877484.1"/>
    </source>
</evidence>
<organism evidence="2 3">
    <name type="scientific">Mugilogobius chulae</name>
    <name type="common">yellowstripe goby</name>
    <dbReference type="NCBI Taxonomy" id="88201"/>
    <lineage>
        <taxon>Eukaryota</taxon>
        <taxon>Metazoa</taxon>
        <taxon>Chordata</taxon>
        <taxon>Craniata</taxon>
        <taxon>Vertebrata</taxon>
        <taxon>Euteleostomi</taxon>
        <taxon>Actinopterygii</taxon>
        <taxon>Neopterygii</taxon>
        <taxon>Teleostei</taxon>
        <taxon>Neoteleostei</taxon>
        <taxon>Acanthomorphata</taxon>
        <taxon>Gobiaria</taxon>
        <taxon>Gobiiformes</taxon>
        <taxon>Gobioidei</taxon>
        <taxon>Gobiidae</taxon>
        <taxon>Gobionellinae</taxon>
        <taxon>Mugilogobius</taxon>
    </lineage>
</organism>
<dbReference type="EMBL" id="JBBPFD010000690">
    <property type="protein sequence ID" value="KAK7877484.1"/>
    <property type="molecule type" value="Genomic_DNA"/>
</dbReference>
<keyword evidence="3" id="KW-1185">Reference proteome</keyword>
<feature type="compositionally biased region" description="Low complexity" evidence="1">
    <location>
        <begin position="62"/>
        <end position="80"/>
    </location>
</feature>
<name>A0AAW0MF89_9GOBI</name>
<evidence type="ECO:0000256" key="1">
    <source>
        <dbReference type="SAM" id="MobiDB-lite"/>
    </source>
</evidence>
<proteinExistence type="predicted"/>
<feature type="compositionally biased region" description="Basic residues" evidence="1">
    <location>
        <begin position="45"/>
        <end position="57"/>
    </location>
</feature>
<protein>
    <submittedName>
        <fullName evidence="2">Uncharacterized protein</fullName>
    </submittedName>
</protein>
<evidence type="ECO:0000313" key="3">
    <source>
        <dbReference type="Proteomes" id="UP001460270"/>
    </source>
</evidence>
<feature type="region of interest" description="Disordered" evidence="1">
    <location>
        <begin position="1"/>
        <end position="83"/>
    </location>
</feature>